<organism evidence="2 3">
    <name type="scientific">Vitis vinifera</name>
    <name type="common">Grape</name>
    <dbReference type="NCBI Taxonomy" id="29760"/>
    <lineage>
        <taxon>Eukaryota</taxon>
        <taxon>Viridiplantae</taxon>
        <taxon>Streptophyta</taxon>
        <taxon>Embryophyta</taxon>
        <taxon>Tracheophyta</taxon>
        <taxon>Spermatophyta</taxon>
        <taxon>Magnoliopsida</taxon>
        <taxon>eudicotyledons</taxon>
        <taxon>Gunneridae</taxon>
        <taxon>Pentapetalae</taxon>
        <taxon>rosids</taxon>
        <taxon>Vitales</taxon>
        <taxon>Vitaceae</taxon>
        <taxon>Viteae</taxon>
        <taxon>Vitis</taxon>
    </lineage>
</organism>
<proteinExistence type="predicted"/>
<evidence type="ECO:0000313" key="2">
    <source>
        <dbReference type="EMBL" id="RVX12622.1"/>
    </source>
</evidence>
<dbReference type="EMBL" id="QGNW01000027">
    <property type="protein sequence ID" value="RVX12622.1"/>
    <property type="molecule type" value="Genomic_DNA"/>
</dbReference>
<dbReference type="AlphaFoldDB" id="A0A438JUH0"/>
<dbReference type="Pfam" id="PF07727">
    <property type="entry name" value="RVT_2"/>
    <property type="match status" value="1"/>
</dbReference>
<gene>
    <name evidence="2" type="primary">RE1_1932</name>
    <name evidence="2" type="ORF">CK203_011671</name>
</gene>
<dbReference type="CDD" id="cd09272">
    <property type="entry name" value="RNase_HI_RT_Ty1"/>
    <property type="match status" value="1"/>
</dbReference>
<protein>
    <submittedName>
        <fullName evidence="2">Retrovirus-related Pol polyprotein from transposon RE1</fullName>
    </submittedName>
</protein>
<reference evidence="2 3" key="1">
    <citation type="journal article" date="2018" name="PLoS Genet.">
        <title>Population sequencing reveals clonal diversity and ancestral inbreeding in the grapevine cultivar Chardonnay.</title>
        <authorList>
            <person name="Roach M.J."/>
            <person name="Johnson D.L."/>
            <person name="Bohlmann J."/>
            <person name="van Vuuren H.J."/>
            <person name="Jones S.J."/>
            <person name="Pretorius I.S."/>
            <person name="Schmidt S.A."/>
            <person name="Borneman A.R."/>
        </authorList>
    </citation>
    <scope>NUCLEOTIDE SEQUENCE [LARGE SCALE GENOMIC DNA]</scope>
    <source>
        <strain evidence="3">cv. Chardonnay</strain>
        <tissue evidence="2">Leaf</tissue>
    </source>
</reference>
<dbReference type="InterPro" id="IPR013103">
    <property type="entry name" value="RVT_2"/>
</dbReference>
<comment type="caution">
    <text evidence="2">The sequence shown here is derived from an EMBL/GenBank/DDBJ whole genome shotgun (WGS) entry which is preliminary data.</text>
</comment>
<accession>A0A438JUH0</accession>
<feature type="domain" description="Reverse transcriptase Ty1/copia-type" evidence="1">
    <location>
        <begin position="40"/>
        <end position="207"/>
    </location>
</feature>
<dbReference type="Proteomes" id="UP000288805">
    <property type="component" value="Unassembled WGS sequence"/>
</dbReference>
<dbReference type="PANTHER" id="PTHR11439">
    <property type="entry name" value="GAG-POL-RELATED RETROTRANSPOSON"/>
    <property type="match status" value="1"/>
</dbReference>
<sequence>MIRRTNPSLREAWSPWNSGSVPIGVSVGLSKKSFEICRSFQWEIRQLDVHNVFLNGELEEQVYMSQPPGYLDTTFPTKVCQLKKALYGLKQAPRAWFQRLSSALIQWGFSNSRTDSSMFLHFGESTTLIVLVYVDDIIITGCSSTQISSLIAKLDSIFTLRDLGQLSYFLGIEVSYHEGSMNLSQTKYVSDLLHRTEMFDTKPAKTPGAVGKNLSKFDGDPMDEVTQYRSVVGALQYLTITRPDIAFAVNKACQFMQQPTSAHWLSVKRILRYLKGTMQDGLLLSPSTNLTIEGFSMQIGVLNLMIGEVPVAIWCIWEVVSRSSAKSEYRGLALATAEIIWMQALLQELCVPIPAIPLLWYDNISAYHMAKNPVFHARTKHIEIDLHFIRDQVI</sequence>
<evidence type="ECO:0000313" key="3">
    <source>
        <dbReference type="Proteomes" id="UP000288805"/>
    </source>
</evidence>
<dbReference type="PANTHER" id="PTHR11439:SF455">
    <property type="entry name" value="RLK (RECEPTOR-LIKE PROTEIN KINASE) 8, PUTATIVE-RELATED"/>
    <property type="match status" value="1"/>
</dbReference>
<evidence type="ECO:0000259" key="1">
    <source>
        <dbReference type="Pfam" id="PF07727"/>
    </source>
</evidence>
<dbReference type="SUPFAM" id="SSF56672">
    <property type="entry name" value="DNA/RNA polymerases"/>
    <property type="match status" value="1"/>
</dbReference>
<dbReference type="InterPro" id="IPR043502">
    <property type="entry name" value="DNA/RNA_pol_sf"/>
</dbReference>
<name>A0A438JUH0_VITVI</name>